<dbReference type="PANTHER" id="PTHR31272">
    <property type="entry name" value="CYTOCHROME C-TYPE BIOGENESIS PROTEIN HI_1454-RELATED"/>
    <property type="match status" value="1"/>
</dbReference>
<gene>
    <name evidence="9" type="ORF">HNQ97_003353</name>
</gene>
<keyword evidence="4" id="KW-0201">Cytochrome c-type biogenesis</keyword>
<keyword evidence="6 7" id="KW-0472">Membrane</keyword>
<comment type="caution">
    <text evidence="9">The sequence shown here is derived from an EMBL/GenBank/DDBJ whole genome shotgun (WGS) entry which is preliminary data.</text>
</comment>
<evidence type="ECO:0000256" key="6">
    <source>
        <dbReference type="ARBA" id="ARBA00023136"/>
    </source>
</evidence>
<dbReference type="RefSeq" id="WP_182574611.1">
    <property type="nucleotide sequence ID" value="NZ_JACJHY010000015.1"/>
</dbReference>
<dbReference type="EMBL" id="JACJHZ010000015">
    <property type="protein sequence ID" value="MBA9021347.1"/>
    <property type="molecule type" value="Genomic_DNA"/>
</dbReference>
<feature type="transmembrane region" description="Helical" evidence="7">
    <location>
        <begin position="72"/>
        <end position="91"/>
    </location>
</feature>
<reference evidence="9 10" key="1">
    <citation type="submission" date="2020-08" db="EMBL/GenBank/DDBJ databases">
        <title>Genomic Encyclopedia of Type Strains, Phase IV (KMG-IV): sequencing the most valuable type-strain genomes for metagenomic binning, comparative biology and taxonomic classification.</title>
        <authorList>
            <person name="Goeker M."/>
        </authorList>
    </citation>
    <scope>NUCLEOTIDE SEQUENCE [LARGE SCALE GENOMIC DNA]</scope>
    <source>
        <strain evidence="9 10">DSM 17455</strain>
    </source>
</reference>
<name>A0ABR6C8J8_9HYPH</name>
<comment type="similarity">
    <text evidence="2">Belongs to the DsbD family.</text>
</comment>
<accession>A0ABR6C8J8</accession>
<proteinExistence type="inferred from homology"/>
<dbReference type="Pfam" id="PF02683">
    <property type="entry name" value="DsbD_TM"/>
    <property type="match status" value="1"/>
</dbReference>
<evidence type="ECO:0000256" key="1">
    <source>
        <dbReference type="ARBA" id="ARBA00004141"/>
    </source>
</evidence>
<keyword evidence="3 7" id="KW-0812">Transmembrane</keyword>
<feature type="domain" description="Cytochrome C biogenesis protein transmembrane" evidence="8">
    <location>
        <begin position="6"/>
        <end position="186"/>
    </location>
</feature>
<organism evidence="9 10">
    <name type="scientific">Aminobacter ciceronei</name>
    <dbReference type="NCBI Taxonomy" id="150723"/>
    <lineage>
        <taxon>Bacteria</taxon>
        <taxon>Pseudomonadati</taxon>
        <taxon>Pseudomonadota</taxon>
        <taxon>Alphaproteobacteria</taxon>
        <taxon>Hyphomicrobiales</taxon>
        <taxon>Phyllobacteriaceae</taxon>
        <taxon>Aminobacter</taxon>
    </lineage>
</organism>
<evidence type="ECO:0000313" key="10">
    <source>
        <dbReference type="Proteomes" id="UP000587524"/>
    </source>
</evidence>
<dbReference type="PANTHER" id="PTHR31272:SF9">
    <property type="entry name" value="BLL1027 PROTEIN"/>
    <property type="match status" value="1"/>
</dbReference>
<keyword evidence="10" id="KW-1185">Reference proteome</keyword>
<evidence type="ECO:0000256" key="4">
    <source>
        <dbReference type="ARBA" id="ARBA00022748"/>
    </source>
</evidence>
<dbReference type="InterPro" id="IPR051790">
    <property type="entry name" value="Cytochrome_c-biogenesis_DsbD"/>
</dbReference>
<feature type="transmembrane region" description="Helical" evidence="7">
    <location>
        <begin position="200"/>
        <end position="217"/>
    </location>
</feature>
<evidence type="ECO:0000256" key="5">
    <source>
        <dbReference type="ARBA" id="ARBA00022989"/>
    </source>
</evidence>
<evidence type="ECO:0000313" key="9">
    <source>
        <dbReference type="EMBL" id="MBA9021347.1"/>
    </source>
</evidence>
<dbReference type="InterPro" id="IPR003834">
    <property type="entry name" value="Cyt_c_assmbl_TM_dom"/>
</dbReference>
<evidence type="ECO:0000256" key="2">
    <source>
        <dbReference type="ARBA" id="ARBA00006143"/>
    </source>
</evidence>
<dbReference type="Proteomes" id="UP000587524">
    <property type="component" value="Unassembled WGS sequence"/>
</dbReference>
<sequence length="240" mass="24289">MATGSVLFALLAGILSTLSPCVLPLLPLVLGAAVSEHKAGPAALAVGLAISFVAIGLFVATIGFSIGLDAGVFRSVAALLLVAVGLVLMVPKLQAQLAVAGGPVSGWADRRFGGFAATGLKGQFALGLLLGAVWSPCVGPTLGAASVLAAQGKDLGQVATVMTAFGIGAALPLLLLGLASRETMLRWRDRLLRAGQGGKAMLGGLLIAIGFLLLTGLDKRLETFLVDVSPAWLTQLTTHF</sequence>
<evidence type="ECO:0000259" key="8">
    <source>
        <dbReference type="Pfam" id="PF02683"/>
    </source>
</evidence>
<keyword evidence="5 7" id="KW-1133">Transmembrane helix</keyword>
<protein>
    <submittedName>
        <fullName evidence="9">Cytochrome c biogenesis protein CcdA</fullName>
    </submittedName>
</protein>
<evidence type="ECO:0000256" key="7">
    <source>
        <dbReference type="SAM" id="Phobius"/>
    </source>
</evidence>
<evidence type="ECO:0000256" key="3">
    <source>
        <dbReference type="ARBA" id="ARBA00022692"/>
    </source>
</evidence>
<feature type="transmembrane region" description="Helical" evidence="7">
    <location>
        <begin position="155"/>
        <end position="179"/>
    </location>
</feature>
<comment type="subcellular location">
    <subcellularLocation>
        <location evidence="1">Membrane</location>
        <topology evidence="1">Multi-pass membrane protein</topology>
    </subcellularLocation>
</comment>
<feature type="transmembrane region" description="Helical" evidence="7">
    <location>
        <begin position="42"/>
        <end position="66"/>
    </location>
</feature>
<feature type="transmembrane region" description="Helical" evidence="7">
    <location>
        <begin position="6"/>
        <end position="30"/>
    </location>
</feature>